<reference evidence="4 5" key="1">
    <citation type="submission" date="2021-06" db="EMBL/GenBank/DDBJ databases">
        <title>Bacillus sp. RD4P76, an endophyte from a halophyte.</title>
        <authorList>
            <person name="Sun J.-Q."/>
        </authorList>
    </citation>
    <scope>NUCLEOTIDE SEQUENCE [LARGE SCALE GENOMIC DNA]</scope>
    <source>
        <strain evidence="4 5">CGMCC 1.15917</strain>
    </source>
</reference>
<evidence type="ECO:0000256" key="1">
    <source>
        <dbReference type="SAM" id="MobiDB-lite"/>
    </source>
</evidence>
<organism evidence="4 5">
    <name type="scientific">Evansella tamaricis</name>
    <dbReference type="NCBI Taxonomy" id="2069301"/>
    <lineage>
        <taxon>Bacteria</taxon>
        <taxon>Bacillati</taxon>
        <taxon>Bacillota</taxon>
        <taxon>Bacilli</taxon>
        <taxon>Bacillales</taxon>
        <taxon>Bacillaceae</taxon>
        <taxon>Evansella</taxon>
    </lineage>
</organism>
<evidence type="ECO:0000313" key="4">
    <source>
        <dbReference type="EMBL" id="MBU9712890.1"/>
    </source>
</evidence>
<evidence type="ECO:0000259" key="3">
    <source>
        <dbReference type="Pfam" id="PF12690"/>
    </source>
</evidence>
<dbReference type="Proteomes" id="UP000784880">
    <property type="component" value="Unassembled WGS sequence"/>
</dbReference>
<evidence type="ECO:0000313" key="5">
    <source>
        <dbReference type="Proteomes" id="UP000784880"/>
    </source>
</evidence>
<dbReference type="PROSITE" id="PS51257">
    <property type="entry name" value="PROKAR_LIPOPROTEIN"/>
    <property type="match status" value="1"/>
</dbReference>
<name>A0ABS6JHM0_9BACI</name>
<dbReference type="InterPro" id="IPR020481">
    <property type="entry name" value="Intracell_prot_inh_BsuPI"/>
</dbReference>
<gene>
    <name evidence="4" type="ORF">KS419_14260</name>
</gene>
<evidence type="ECO:0000256" key="2">
    <source>
        <dbReference type="SAM" id="SignalP"/>
    </source>
</evidence>
<keyword evidence="5" id="KW-1185">Reference proteome</keyword>
<keyword evidence="2" id="KW-0732">Signal</keyword>
<dbReference type="RefSeq" id="WP_217067066.1">
    <property type="nucleotide sequence ID" value="NZ_JAHQCS010000113.1"/>
</dbReference>
<sequence length="161" mass="17495">MKKLVVLFITALFLTACGTGTQDGDDVSTGSGGNNDNGDSQTDGGGVAAGEMVPAITENGTLLFQYIVKNQTENEITLEFSSGQRFDYSVETQDGEEIYLFSSVAMFIQEIGEEVIGPGEELIYDIDLNELSLEPEDYVLTAWMTPMEGKKFEATSDFTVE</sequence>
<comment type="caution">
    <text evidence="4">The sequence shown here is derived from an EMBL/GenBank/DDBJ whole genome shotgun (WGS) entry which is preliminary data.</text>
</comment>
<feature type="signal peptide" evidence="2">
    <location>
        <begin position="1"/>
        <end position="18"/>
    </location>
</feature>
<accession>A0ABS6JHM0</accession>
<feature type="domain" description="Intracellular proteinase inhibitor BsuPI" evidence="3">
    <location>
        <begin position="58"/>
        <end position="145"/>
    </location>
</feature>
<dbReference type="Pfam" id="PF12690">
    <property type="entry name" value="BsuPI"/>
    <property type="match status" value="1"/>
</dbReference>
<dbReference type="EMBL" id="JAHQCS010000113">
    <property type="protein sequence ID" value="MBU9712890.1"/>
    <property type="molecule type" value="Genomic_DNA"/>
</dbReference>
<feature type="region of interest" description="Disordered" evidence="1">
    <location>
        <begin position="23"/>
        <end position="48"/>
    </location>
</feature>
<proteinExistence type="predicted"/>
<protein>
    <recommendedName>
        <fullName evidence="3">Intracellular proteinase inhibitor BsuPI domain-containing protein</fullName>
    </recommendedName>
</protein>
<feature type="chain" id="PRO_5045799615" description="Intracellular proteinase inhibitor BsuPI domain-containing protein" evidence="2">
    <location>
        <begin position="19"/>
        <end position="161"/>
    </location>
</feature>